<keyword evidence="4" id="KW-1185">Reference proteome</keyword>
<feature type="compositionally biased region" description="Basic and acidic residues" evidence="1">
    <location>
        <begin position="72"/>
        <end position="83"/>
    </location>
</feature>
<evidence type="ECO:0000259" key="2">
    <source>
        <dbReference type="Pfam" id="PF18382"/>
    </source>
</evidence>
<dbReference type="InterPro" id="IPR011989">
    <property type="entry name" value="ARM-like"/>
</dbReference>
<feature type="compositionally biased region" description="Basic and acidic residues" evidence="1">
    <location>
        <begin position="100"/>
        <end position="114"/>
    </location>
</feature>
<feature type="region of interest" description="Disordered" evidence="1">
    <location>
        <begin position="1"/>
        <end position="20"/>
    </location>
</feature>
<feature type="compositionally biased region" description="Basic and acidic residues" evidence="1">
    <location>
        <begin position="1"/>
        <end position="10"/>
    </location>
</feature>
<dbReference type="InterPro" id="IPR041387">
    <property type="entry name" value="FHOD1_GBD_N"/>
</dbReference>
<name>A0A195BUD8_9HYME</name>
<evidence type="ECO:0000256" key="1">
    <source>
        <dbReference type="SAM" id="MobiDB-lite"/>
    </source>
</evidence>
<reference evidence="3 4" key="1">
    <citation type="submission" date="2015-09" db="EMBL/GenBank/DDBJ databases">
        <title>Atta colombica WGS genome.</title>
        <authorList>
            <person name="Nygaard S."/>
            <person name="Hu H."/>
            <person name="Boomsma J."/>
            <person name="Zhang G."/>
        </authorList>
    </citation>
    <scope>NUCLEOTIDE SEQUENCE [LARGE SCALE GENOMIC DNA]</scope>
    <source>
        <strain evidence="3">Treedump-2</strain>
        <tissue evidence="3">Whole body</tissue>
    </source>
</reference>
<protein>
    <recommendedName>
        <fullName evidence="2">FHOD1 N-terminal GTPase-binding domain-containing protein</fullName>
    </recommendedName>
</protein>
<organism evidence="3 4">
    <name type="scientific">Atta colombica</name>
    <dbReference type="NCBI Taxonomy" id="520822"/>
    <lineage>
        <taxon>Eukaryota</taxon>
        <taxon>Metazoa</taxon>
        <taxon>Ecdysozoa</taxon>
        <taxon>Arthropoda</taxon>
        <taxon>Hexapoda</taxon>
        <taxon>Insecta</taxon>
        <taxon>Pterygota</taxon>
        <taxon>Neoptera</taxon>
        <taxon>Endopterygota</taxon>
        <taxon>Hymenoptera</taxon>
        <taxon>Apocrita</taxon>
        <taxon>Aculeata</taxon>
        <taxon>Formicoidea</taxon>
        <taxon>Formicidae</taxon>
        <taxon>Myrmicinae</taxon>
        <taxon>Atta</taxon>
    </lineage>
</organism>
<dbReference type="Proteomes" id="UP000078540">
    <property type="component" value="Unassembled WGS sequence"/>
</dbReference>
<accession>A0A195BUD8</accession>
<dbReference type="Gene3D" id="1.25.10.10">
    <property type="entry name" value="Leucine-rich Repeat Variant"/>
    <property type="match status" value="1"/>
</dbReference>
<dbReference type="AlphaFoldDB" id="A0A195BUD8"/>
<feature type="region of interest" description="Disordered" evidence="1">
    <location>
        <begin position="72"/>
        <end position="114"/>
    </location>
</feature>
<feature type="domain" description="FHOD1 N-terminal GTPase-binding" evidence="2">
    <location>
        <begin position="31"/>
        <end position="75"/>
    </location>
</feature>
<dbReference type="Pfam" id="PF18382">
    <property type="entry name" value="Formin_GBD_N"/>
    <property type="match status" value="1"/>
</dbReference>
<evidence type="ECO:0000313" key="3">
    <source>
        <dbReference type="EMBL" id="KYM91234.1"/>
    </source>
</evidence>
<feature type="compositionally biased region" description="Polar residues" evidence="1">
    <location>
        <begin position="89"/>
        <end position="98"/>
    </location>
</feature>
<sequence>MRKPANDRRGNNFARLPPRPAACTQNRHVFQRILLPMLQLDDTALQLYKGGDYGAYLDLEASINEQQEEFEGFHEGERRHESGGRSNRSRQTGRATGQQEEERRQADRMTKKEKTRCSLSVTGQSFFRVLTVCFLAASLAIDRNRNAIQRGTTCSRMISLRATRPGSLRPPHCGREFCPVCR</sequence>
<evidence type="ECO:0000313" key="4">
    <source>
        <dbReference type="Proteomes" id="UP000078540"/>
    </source>
</evidence>
<proteinExistence type="predicted"/>
<gene>
    <name evidence="3" type="ORF">ALC53_01646</name>
</gene>
<dbReference type="STRING" id="520822.A0A195BUD8"/>
<dbReference type="EMBL" id="KQ976408">
    <property type="protein sequence ID" value="KYM91234.1"/>
    <property type="molecule type" value="Genomic_DNA"/>
</dbReference>